<organism evidence="1 2">
    <name type="scientific">Hafnia alvei ATCC 51873</name>
    <dbReference type="NCBI Taxonomy" id="1002364"/>
    <lineage>
        <taxon>Bacteria</taxon>
        <taxon>Pseudomonadati</taxon>
        <taxon>Pseudomonadota</taxon>
        <taxon>Gammaproteobacteria</taxon>
        <taxon>Enterobacterales</taxon>
        <taxon>Hafniaceae</taxon>
        <taxon>Hafnia</taxon>
    </lineage>
</organism>
<reference evidence="1 2" key="1">
    <citation type="submission" date="2011-08" db="EMBL/GenBank/DDBJ databases">
        <authorList>
            <person name="Weinstock G."/>
            <person name="Sodergren E."/>
            <person name="Clifton S."/>
            <person name="Fulton L."/>
            <person name="Fulton B."/>
            <person name="Courtney L."/>
            <person name="Fronick C."/>
            <person name="Harrison M."/>
            <person name="Strong C."/>
            <person name="Farmer C."/>
            <person name="Delahaunty K."/>
            <person name="Markovic C."/>
            <person name="Hall O."/>
            <person name="Minx P."/>
            <person name="Tomlinson C."/>
            <person name="Mitreva M."/>
            <person name="Hou S."/>
            <person name="Chen J."/>
            <person name="Wollam A."/>
            <person name="Pepin K.H."/>
            <person name="Johnson M."/>
            <person name="Bhonagiri V."/>
            <person name="Zhang X."/>
            <person name="Suruliraj S."/>
            <person name="Warren W."/>
            <person name="Chinwalla A."/>
            <person name="Mardis E.R."/>
            <person name="Wilson R.K."/>
        </authorList>
    </citation>
    <scope>NUCLEOTIDE SEQUENCE [LARGE SCALE GENOMIC DNA]</scope>
    <source>
        <strain evidence="1 2">ATCC 51873</strain>
    </source>
</reference>
<dbReference type="EMBL" id="AGCI01000100">
    <property type="protein sequence ID" value="EHM38692.1"/>
    <property type="molecule type" value="Genomic_DNA"/>
</dbReference>
<sequence>MKVSCEFSICILRRLLIGVFSIIEFRIKLCEMNNVAVAKLHFLGLKSKLSEFHGIKVCFYLNS</sequence>
<gene>
    <name evidence="1" type="ORF">HMPREF0454_04212</name>
</gene>
<dbReference type="Proteomes" id="UP000005959">
    <property type="component" value="Unassembled WGS sequence"/>
</dbReference>
<protein>
    <submittedName>
        <fullName evidence="1">Uncharacterized protein</fullName>
    </submittedName>
</protein>
<name>G9YC79_HAFAL</name>
<evidence type="ECO:0000313" key="1">
    <source>
        <dbReference type="EMBL" id="EHM38692.1"/>
    </source>
</evidence>
<evidence type="ECO:0000313" key="2">
    <source>
        <dbReference type="Proteomes" id="UP000005959"/>
    </source>
</evidence>
<accession>G9YC79</accession>
<comment type="caution">
    <text evidence="1">The sequence shown here is derived from an EMBL/GenBank/DDBJ whole genome shotgun (WGS) entry which is preliminary data.</text>
</comment>
<proteinExistence type="predicted"/>
<dbReference type="HOGENOM" id="CLU_2879614_0_0_6"/>
<dbReference type="AlphaFoldDB" id="G9YC79"/>